<sequence>MAFARRGSLCCSSWPSPDVVAFGSASTEGLTTRLQQHNWLQRWFQLVLHLSSRSTEVLILSEEIKPIKDAPKIERYPTLN</sequence>
<gene>
    <name evidence="1" type="ORF">E2562_008924</name>
</gene>
<keyword evidence="2" id="KW-1185">Reference proteome</keyword>
<comment type="caution">
    <text evidence="1">The sequence shown here is derived from an EMBL/GenBank/DDBJ whole genome shotgun (WGS) entry which is preliminary data.</text>
</comment>
<evidence type="ECO:0000313" key="2">
    <source>
        <dbReference type="Proteomes" id="UP000479710"/>
    </source>
</evidence>
<organism evidence="1 2">
    <name type="scientific">Oryza meyeriana var. granulata</name>
    <dbReference type="NCBI Taxonomy" id="110450"/>
    <lineage>
        <taxon>Eukaryota</taxon>
        <taxon>Viridiplantae</taxon>
        <taxon>Streptophyta</taxon>
        <taxon>Embryophyta</taxon>
        <taxon>Tracheophyta</taxon>
        <taxon>Spermatophyta</taxon>
        <taxon>Magnoliopsida</taxon>
        <taxon>Liliopsida</taxon>
        <taxon>Poales</taxon>
        <taxon>Poaceae</taxon>
        <taxon>BOP clade</taxon>
        <taxon>Oryzoideae</taxon>
        <taxon>Oryzeae</taxon>
        <taxon>Oryzinae</taxon>
        <taxon>Oryza</taxon>
        <taxon>Oryza meyeriana</taxon>
    </lineage>
</organism>
<proteinExistence type="predicted"/>
<dbReference type="EMBL" id="SPHZ02000007">
    <property type="protein sequence ID" value="KAF0905896.1"/>
    <property type="molecule type" value="Genomic_DNA"/>
</dbReference>
<dbReference type="AlphaFoldDB" id="A0A6G1D0D6"/>
<evidence type="ECO:0000313" key="1">
    <source>
        <dbReference type="EMBL" id="KAF0905896.1"/>
    </source>
</evidence>
<name>A0A6G1D0D6_9ORYZ</name>
<dbReference type="Proteomes" id="UP000479710">
    <property type="component" value="Unassembled WGS sequence"/>
</dbReference>
<accession>A0A6G1D0D6</accession>
<protein>
    <submittedName>
        <fullName evidence="1">Uncharacterized protein</fullName>
    </submittedName>
</protein>
<reference evidence="1 2" key="1">
    <citation type="submission" date="2019-11" db="EMBL/GenBank/DDBJ databases">
        <title>Whole genome sequence of Oryza granulata.</title>
        <authorList>
            <person name="Li W."/>
        </authorList>
    </citation>
    <scope>NUCLEOTIDE SEQUENCE [LARGE SCALE GENOMIC DNA]</scope>
    <source>
        <strain evidence="2">cv. Menghai</strain>
        <tissue evidence="1">Leaf</tissue>
    </source>
</reference>